<dbReference type="InterPro" id="IPR015867">
    <property type="entry name" value="N-reg_PII/ATP_PRibTrfase_C"/>
</dbReference>
<dbReference type="AlphaFoldDB" id="A0A517SSN5"/>
<dbReference type="Proteomes" id="UP000315003">
    <property type="component" value="Chromosome"/>
</dbReference>
<keyword evidence="1" id="KW-0597">Phosphoprotein</keyword>
<dbReference type="GO" id="GO:0030234">
    <property type="term" value="F:enzyme regulator activity"/>
    <property type="evidence" value="ECO:0007669"/>
    <property type="project" value="InterPro"/>
</dbReference>
<dbReference type="RefSeq" id="WP_145270793.1">
    <property type="nucleotide sequence ID" value="NZ_CP036272.1"/>
</dbReference>
<dbReference type="SMART" id="SM00938">
    <property type="entry name" value="P-II"/>
    <property type="match status" value="1"/>
</dbReference>
<evidence type="ECO:0000313" key="3">
    <source>
        <dbReference type="EMBL" id="QDT59129.1"/>
    </source>
</evidence>
<evidence type="ECO:0000313" key="4">
    <source>
        <dbReference type="Proteomes" id="UP000315003"/>
    </source>
</evidence>
<dbReference type="OrthoDB" id="9802729at2"/>
<proteinExistence type="inferred from homology"/>
<comment type="similarity">
    <text evidence="2">Belongs to the P(II) protein family.</text>
</comment>
<dbReference type="SUPFAM" id="SSF54913">
    <property type="entry name" value="GlnB-like"/>
    <property type="match status" value="1"/>
</dbReference>
<dbReference type="InterPro" id="IPR002187">
    <property type="entry name" value="N-reg_PII"/>
</dbReference>
<feature type="modified residue" description="O-UMP-tyrosine" evidence="1">
    <location>
        <position position="51"/>
    </location>
</feature>
<dbReference type="Gene3D" id="3.30.70.120">
    <property type="match status" value="1"/>
</dbReference>
<dbReference type="EMBL" id="CP036272">
    <property type="protein sequence ID" value="QDT59129.1"/>
    <property type="molecule type" value="Genomic_DNA"/>
</dbReference>
<dbReference type="PRINTS" id="PR00340">
    <property type="entry name" value="PIIGLNB"/>
</dbReference>
<dbReference type="PANTHER" id="PTHR30115:SF11">
    <property type="entry name" value="NITROGEN REGULATORY PROTEIN P-II HOMOLOG"/>
    <property type="match status" value="1"/>
</dbReference>
<keyword evidence="4" id="KW-1185">Reference proteome</keyword>
<accession>A0A517SSN5</accession>
<name>A0A517SSN5_9BACT</name>
<dbReference type="InterPro" id="IPR017918">
    <property type="entry name" value="N-reg_PII_CS"/>
</dbReference>
<dbReference type="GO" id="GO:0005524">
    <property type="term" value="F:ATP binding"/>
    <property type="evidence" value="ECO:0007669"/>
    <property type="project" value="TreeGrafter"/>
</dbReference>
<evidence type="ECO:0000256" key="1">
    <source>
        <dbReference type="PIRSR" id="PIRSR602187-50"/>
    </source>
</evidence>
<dbReference type="PANTHER" id="PTHR30115">
    <property type="entry name" value="NITROGEN REGULATORY PROTEIN P-II"/>
    <property type="match status" value="1"/>
</dbReference>
<dbReference type="InterPro" id="IPR011322">
    <property type="entry name" value="N-reg_PII-like_a/b"/>
</dbReference>
<dbReference type="PROSITE" id="PS00638">
    <property type="entry name" value="PII_GLNB_CTER"/>
    <property type="match status" value="1"/>
</dbReference>
<sequence length="116" mass="12766">MRVVVAIIQPTKLSNVRDALHEMNVQDFTVSDAMGYGRQRGQNALFRGNEYKVDLLRKIVLEILVHEDELEPVIQTLSKHALTGSTGQIGDGKIFVLPVADVIDIGTAQVSELPVN</sequence>
<dbReference type="GO" id="GO:0006808">
    <property type="term" value="P:regulation of nitrogen utilization"/>
    <property type="evidence" value="ECO:0007669"/>
    <property type="project" value="InterPro"/>
</dbReference>
<dbReference type="PROSITE" id="PS51343">
    <property type="entry name" value="PII_GLNB_DOM"/>
    <property type="match status" value="1"/>
</dbReference>
<organism evidence="3 4">
    <name type="scientific">Stieleria bergensis</name>
    <dbReference type="NCBI Taxonomy" id="2528025"/>
    <lineage>
        <taxon>Bacteria</taxon>
        <taxon>Pseudomonadati</taxon>
        <taxon>Planctomycetota</taxon>
        <taxon>Planctomycetia</taxon>
        <taxon>Pirellulales</taxon>
        <taxon>Pirellulaceae</taxon>
        <taxon>Stieleria</taxon>
    </lineage>
</organism>
<dbReference type="Pfam" id="PF00543">
    <property type="entry name" value="P-II"/>
    <property type="match status" value="1"/>
</dbReference>
<protein>
    <submittedName>
        <fullName evidence="3">Nitrogen regulatory protein P-II</fullName>
    </submittedName>
</protein>
<evidence type="ECO:0000256" key="2">
    <source>
        <dbReference type="RuleBase" id="RU003936"/>
    </source>
</evidence>
<gene>
    <name evidence="3" type="primary">glnB_3</name>
    <name evidence="3" type="ORF">SV7mr_16360</name>
</gene>
<dbReference type="GO" id="GO:0005829">
    <property type="term" value="C:cytosol"/>
    <property type="evidence" value="ECO:0007669"/>
    <property type="project" value="TreeGrafter"/>
</dbReference>
<reference evidence="3 4" key="1">
    <citation type="submission" date="2019-02" db="EMBL/GenBank/DDBJ databases">
        <title>Deep-cultivation of Planctomycetes and their phenomic and genomic characterization uncovers novel biology.</title>
        <authorList>
            <person name="Wiegand S."/>
            <person name="Jogler M."/>
            <person name="Boedeker C."/>
            <person name="Pinto D."/>
            <person name="Vollmers J."/>
            <person name="Rivas-Marin E."/>
            <person name="Kohn T."/>
            <person name="Peeters S.H."/>
            <person name="Heuer A."/>
            <person name="Rast P."/>
            <person name="Oberbeckmann S."/>
            <person name="Bunk B."/>
            <person name="Jeske O."/>
            <person name="Meyerdierks A."/>
            <person name="Storesund J.E."/>
            <person name="Kallscheuer N."/>
            <person name="Luecker S."/>
            <person name="Lage O.M."/>
            <person name="Pohl T."/>
            <person name="Merkel B.J."/>
            <person name="Hornburger P."/>
            <person name="Mueller R.-W."/>
            <person name="Bruemmer F."/>
            <person name="Labrenz M."/>
            <person name="Spormann A.M."/>
            <person name="Op den Camp H."/>
            <person name="Overmann J."/>
            <person name="Amann R."/>
            <person name="Jetten M.S.M."/>
            <person name="Mascher T."/>
            <person name="Medema M.H."/>
            <person name="Devos D.P."/>
            <person name="Kaster A.-K."/>
            <person name="Ovreas L."/>
            <person name="Rohde M."/>
            <person name="Galperin M.Y."/>
            <person name="Jogler C."/>
        </authorList>
    </citation>
    <scope>NUCLEOTIDE SEQUENCE [LARGE SCALE GENOMIC DNA]</scope>
    <source>
        <strain evidence="3 4">SV_7m_r</strain>
    </source>
</reference>